<reference evidence="1" key="1">
    <citation type="journal article" date="2015" name="Nature">
        <title>Complex archaea that bridge the gap between prokaryotes and eukaryotes.</title>
        <authorList>
            <person name="Spang A."/>
            <person name="Saw J.H."/>
            <person name="Jorgensen S.L."/>
            <person name="Zaremba-Niedzwiedzka K."/>
            <person name="Martijn J."/>
            <person name="Lind A.E."/>
            <person name="van Eijk R."/>
            <person name="Schleper C."/>
            <person name="Guy L."/>
            <person name="Ettema T.J."/>
        </authorList>
    </citation>
    <scope>NUCLEOTIDE SEQUENCE</scope>
</reference>
<feature type="non-terminal residue" evidence="1">
    <location>
        <position position="1"/>
    </location>
</feature>
<dbReference type="EMBL" id="LAZR01028842">
    <property type="protein sequence ID" value="KKL61371.1"/>
    <property type="molecule type" value="Genomic_DNA"/>
</dbReference>
<dbReference type="AlphaFoldDB" id="A0A0F9E5A4"/>
<gene>
    <name evidence="1" type="ORF">LCGC14_2195980</name>
</gene>
<name>A0A0F9E5A4_9ZZZZ</name>
<comment type="caution">
    <text evidence="1">The sequence shown here is derived from an EMBL/GenBank/DDBJ whole genome shotgun (WGS) entry which is preliminary data.</text>
</comment>
<sequence length="41" mass="4716">VTIHAAEALVDDKLLDDEHGKVAQTREEAKLKLAEGQWWWD</sequence>
<organism evidence="1">
    <name type="scientific">marine sediment metagenome</name>
    <dbReference type="NCBI Taxonomy" id="412755"/>
    <lineage>
        <taxon>unclassified sequences</taxon>
        <taxon>metagenomes</taxon>
        <taxon>ecological metagenomes</taxon>
    </lineage>
</organism>
<proteinExistence type="predicted"/>
<accession>A0A0F9E5A4</accession>
<protein>
    <submittedName>
        <fullName evidence="1">Uncharacterized protein</fullName>
    </submittedName>
</protein>
<evidence type="ECO:0000313" key="1">
    <source>
        <dbReference type="EMBL" id="KKL61371.1"/>
    </source>
</evidence>